<keyword evidence="3" id="KW-0288">FMN</keyword>
<evidence type="ECO:0000256" key="1">
    <source>
        <dbReference type="ARBA" id="ARBA00001917"/>
    </source>
</evidence>
<dbReference type="EMBL" id="NPIA01000005">
    <property type="protein sequence ID" value="OZM56720.1"/>
    <property type="molecule type" value="Genomic_DNA"/>
</dbReference>
<dbReference type="PANTHER" id="PTHR33798:SF5">
    <property type="entry name" value="FLAVIN REDUCTASE LIKE DOMAIN-CONTAINING PROTEIN"/>
    <property type="match status" value="1"/>
</dbReference>
<evidence type="ECO:0000313" key="6">
    <source>
        <dbReference type="EMBL" id="OZM56720.1"/>
    </source>
</evidence>
<keyword evidence="2" id="KW-0285">Flavoprotein</keyword>
<feature type="domain" description="Flavin reductase like" evidence="5">
    <location>
        <begin position="22"/>
        <end position="176"/>
    </location>
</feature>
<dbReference type="InterPro" id="IPR002563">
    <property type="entry name" value="Flavin_Rdtase-like_dom"/>
</dbReference>
<protein>
    <recommendedName>
        <fullName evidence="5">Flavin reductase like domain-containing protein</fullName>
    </recommendedName>
</protein>
<evidence type="ECO:0000256" key="2">
    <source>
        <dbReference type="ARBA" id="ARBA00022630"/>
    </source>
</evidence>
<dbReference type="GO" id="GO:0010181">
    <property type="term" value="F:FMN binding"/>
    <property type="evidence" value="ECO:0007669"/>
    <property type="project" value="InterPro"/>
</dbReference>
<dbReference type="SUPFAM" id="SSF50475">
    <property type="entry name" value="FMN-binding split barrel"/>
    <property type="match status" value="1"/>
</dbReference>
<accession>A0A263BSM8</accession>
<dbReference type="AlphaFoldDB" id="A0A263BSM8"/>
<proteinExistence type="inferred from homology"/>
<evidence type="ECO:0000313" key="7">
    <source>
        <dbReference type="Proteomes" id="UP000217083"/>
    </source>
</evidence>
<evidence type="ECO:0000256" key="3">
    <source>
        <dbReference type="ARBA" id="ARBA00022643"/>
    </source>
</evidence>
<sequence length="205" mass="22717">MYIPLHDKSKAEVYQLLIHSVLPRPIAYVTTTNENGVVNGAPFSFFNVVCSEPAIISLAIGKKRDGSLKDTSRNILERKEFVIHTVDMTNVEKINDSAAPFPSDISEIEKVGFTLADCKNVAVPRINETKLALECRLYEHIFVGKNEESDGTDLILGEVVGIHVTEELYNDGKISTERLKPVGRLGGIDYTEVATTFSIPRPKIK</sequence>
<dbReference type="SMART" id="SM00903">
    <property type="entry name" value="Flavin_Reduct"/>
    <property type="match status" value="1"/>
</dbReference>
<comment type="caution">
    <text evidence="6">The sequence shown here is derived from an EMBL/GenBank/DDBJ whole genome shotgun (WGS) entry which is preliminary data.</text>
</comment>
<dbReference type="InterPro" id="IPR012349">
    <property type="entry name" value="Split_barrel_FMN-bd"/>
</dbReference>
<dbReference type="RefSeq" id="WP_094925070.1">
    <property type="nucleotide sequence ID" value="NZ_NPIA01000005.1"/>
</dbReference>
<dbReference type="GO" id="GO:0016646">
    <property type="term" value="F:oxidoreductase activity, acting on the CH-NH group of donors, NAD or NADP as acceptor"/>
    <property type="evidence" value="ECO:0007669"/>
    <property type="project" value="UniProtKB-ARBA"/>
</dbReference>
<reference evidence="6 7" key="2">
    <citation type="submission" date="2017-09" db="EMBL/GenBank/DDBJ databases">
        <title>Bacillus patelloidae sp. nov., isolated from the intestinal tract of a marine limpet.</title>
        <authorList>
            <person name="Liu R."/>
            <person name="Dong C."/>
            <person name="Shao Z."/>
        </authorList>
    </citation>
    <scope>NUCLEOTIDE SEQUENCE [LARGE SCALE GENOMIC DNA]</scope>
    <source>
        <strain evidence="6 7">SA5d-4</strain>
    </source>
</reference>
<comment type="cofactor">
    <cofactor evidence="1">
        <name>FMN</name>
        <dbReference type="ChEBI" id="CHEBI:58210"/>
    </cofactor>
</comment>
<dbReference type="Proteomes" id="UP000217083">
    <property type="component" value="Unassembled WGS sequence"/>
</dbReference>
<comment type="similarity">
    <text evidence="4">Belongs to the flavoredoxin family.</text>
</comment>
<evidence type="ECO:0000259" key="5">
    <source>
        <dbReference type="SMART" id="SM00903"/>
    </source>
</evidence>
<dbReference type="Gene3D" id="2.30.110.10">
    <property type="entry name" value="Electron Transport, Fmn-binding Protein, Chain A"/>
    <property type="match status" value="1"/>
</dbReference>
<dbReference type="Pfam" id="PF01613">
    <property type="entry name" value="Flavin_Reduct"/>
    <property type="match status" value="1"/>
</dbReference>
<evidence type="ECO:0000256" key="4">
    <source>
        <dbReference type="ARBA" id="ARBA00038054"/>
    </source>
</evidence>
<gene>
    <name evidence="6" type="ORF">CIB95_10895</name>
</gene>
<reference evidence="7" key="1">
    <citation type="submission" date="2017-08" db="EMBL/GenBank/DDBJ databases">
        <authorList>
            <person name="Huang Z."/>
        </authorList>
    </citation>
    <scope>NUCLEOTIDE SEQUENCE [LARGE SCALE GENOMIC DNA]</scope>
    <source>
        <strain evidence="7">SA5d-4</strain>
    </source>
</reference>
<organism evidence="6 7">
    <name type="scientific">Lottiidibacillus patelloidae</name>
    <dbReference type="NCBI Taxonomy" id="2670334"/>
    <lineage>
        <taxon>Bacteria</taxon>
        <taxon>Bacillati</taxon>
        <taxon>Bacillota</taxon>
        <taxon>Bacilli</taxon>
        <taxon>Bacillales</taxon>
        <taxon>Bacillaceae</taxon>
        <taxon>Lottiidibacillus</taxon>
    </lineage>
</organism>
<dbReference type="PANTHER" id="PTHR33798">
    <property type="entry name" value="FLAVOPROTEIN OXYGENASE"/>
    <property type="match status" value="1"/>
</dbReference>
<name>A0A263BSM8_9BACI</name>
<keyword evidence="7" id="KW-1185">Reference proteome</keyword>